<protein>
    <submittedName>
        <fullName evidence="1">Uncharacterized protein</fullName>
    </submittedName>
</protein>
<dbReference type="Proteomes" id="UP001500191">
    <property type="component" value="Unassembled WGS sequence"/>
</dbReference>
<sequence>MATPLTSTASALTERFVTADTVALAGAAWTGAGAAGVAGAVWAEASGASAPSRVRPVRERVRDERPGRAVAEGVERIARMLGPQHEGRL</sequence>
<gene>
    <name evidence="1" type="ORF">GCM10008937_26790</name>
</gene>
<organism evidence="1 2">
    <name type="scientific">Deinococcus depolymerans</name>
    <dbReference type="NCBI Taxonomy" id="392408"/>
    <lineage>
        <taxon>Bacteria</taxon>
        <taxon>Thermotogati</taxon>
        <taxon>Deinococcota</taxon>
        <taxon>Deinococci</taxon>
        <taxon>Deinococcales</taxon>
        <taxon>Deinococcaceae</taxon>
        <taxon>Deinococcus</taxon>
    </lineage>
</organism>
<name>A0ABN1CF57_9DEIO</name>
<evidence type="ECO:0000313" key="2">
    <source>
        <dbReference type="Proteomes" id="UP001500191"/>
    </source>
</evidence>
<keyword evidence="2" id="KW-1185">Reference proteome</keyword>
<dbReference type="EMBL" id="BAAADB010000029">
    <property type="protein sequence ID" value="GAA0517900.1"/>
    <property type="molecule type" value="Genomic_DNA"/>
</dbReference>
<comment type="caution">
    <text evidence="1">The sequence shown here is derived from an EMBL/GenBank/DDBJ whole genome shotgun (WGS) entry which is preliminary data.</text>
</comment>
<evidence type="ECO:0000313" key="1">
    <source>
        <dbReference type="EMBL" id="GAA0517900.1"/>
    </source>
</evidence>
<accession>A0ABN1CF57</accession>
<proteinExistence type="predicted"/>
<reference evidence="1 2" key="1">
    <citation type="journal article" date="2019" name="Int. J. Syst. Evol. Microbiol.">
        <title>The Global Catalogue of Microorganisms (GCM) 10K type strain sequencing project: providing services to taxonomists for standard genome sequencing and annotation.</title>
        <authorList>
            <consortium name="The Broad Institute Genomics Platform"/>
            <consortium name="The Broad Institute Genome Sequencing Center for Infectious Disease"/>
            <person name="Wu L."/>
            <person name="Ma J."/>
        </authorList>
    </citation>
    <scope>NUCLEOTIDE SEQUENCE [LARGE SCALE GENOMIC DNA]</scope>
    <source>
        <strain evidence="1 2">JCM 14368</strain>
    </source>
</reference>